<dbReference type="GO" id="GO:0008270">
    <property type="term" value="F:zinc ion binding"/>
    <property type="evidence" value="ECO:0007669"/>
    <property type="project" value="UniProtKB-KW"/>
</dbReference>
<dbReference type="GO" id="GO:0046983">
    <property type="term" value="F:protein dimerization activity"/>
    <property type="evidence" value="ECO:0007669"/>
    <property type="project" value="InterPro"/>
</dbReference>
<keyword evidence="2" id="KW-0479">Metal-binding</keyword>
<keyword evidence="5" id="KW-0539">Nucleus</keyword>
<organism evidence="7 8">
    <name type="scientific">Diversispora epigaea</name>
    <dbReference type="NCBI Taxonomy" id="1348612"/>
    <lineage>
        <taxon>Eukaryota</taxon>
        <taxon>Fungi</taxon>
        <taxon>Fungi incertae sedis</taxon>
        <taxon>Mucoromycota</taxon>
        <taxon>Glomeromycotina</taxon>
        <taxon>Glomeromycetes</taxon>
        <taxon>Diversisporales</taxon>
        <taxon>Diversisporaceae</taxon>
        <taxon>Diversispora</taxon>
    </lineage>
</organism>
<evidence type="ECO:0000256" key="5">
    <source>
        <dbReference type="ARBA" id="ARBA00023242"/>
    </source>
</evidence>
<evidence type="ECO:0000259" key="6">
    <source>
        <dbReference type="Pfam" id="PF05699"/>
    </source>
</evidence>
<evidence type="ECO:0000256" key="3">
    <source>
        <dbReference type="ARBA" id="ARBA00022771"/>
    </source>
</evidence>
<gene>
    <name evidence="7" type="ORF">Glove_97g88</name>
</gene>
<dbReference type="GO" id="GO:0005634">
    <property type="term" value="C:nucleus"/>
    <property type="evidence" value="ECO:0007669"/>
    <property type="project" value="UniProtKB-SubCell"/>
</dbReference>
<feature type="domain" description="HAT C-terminal dimerisation" evidence="6">
    <location>
        <begin position="615"/>
        <end position="676"/>
    </location>
</feature>
<dbReference type="EMBL" id="PQFF01000091">
    <property type="protein sequence ID" value="RHZ83290.1"/>
    <property type="molecule type" value="Genomic_DNA"/>
</dbReference>
<evidence type="ECO:0000256" key="4">
    <source>
        <dbReference type="ARBA" id="ARBA00022833"/>
    </source>
</evidence>
<dbReference type="InterPro" id="IPR008906">
    <property type="entry name" value="HATC_C_dom"/>
</dbReference>
<dbReference type="STRING" id="1348612.A0A397JF54"/>
<dbReference type="InterPro" id="IPR052035">
    <property type="entry name" value="ZnF_BED_domain_contain"/>
</dbReference>
<reference evidence="7 8" key="1">
    <citation type="submission" date="2018-08" db="EMBL/GenBank/DDBJ databases">
        <title>Genome and evolution of the arbuscular mycorrhizal fungus Diversispora epigaea (formerly Glomus versiforme) and its bacterial endosymbionts.</title>
        <authorList>
            <person name="Sun X."/>
            <person name="Fei Z."/>
            <person name="Harrison M."/>
        </authorList>
    </citation>
    <scope>NUCLEOTIDE SEQUENCE [LARGE SCALE GENOMIC DNA]</scope>
    <source>
        <strain evidence="7 8">IT104</strain>
    </source>
</reference>
<comment type="caution">
    <text evidence="7">The sequence shown here is derived from an EMBL/GenBank/DDBJ whole genome shotgun (WGS) entry which is preliminary data.</text>
</comment>
<comment type="subcellular location">
    <subcellularLocation>
        <location evidence="1">Nucleus</location>
    </subcellularLocation>
</comment>
<protein>
    <recommendedName>
        <fullName evidence="6">HAT C-terminal dimerisation domain-containing protein</fullName>
    </recommendedName>
</protein>
<proteinExistence type="predicted"/>
<evidence type="ECO:0000256" key="2">
    <source>
        <dbReference type="ARBA" id="ARBA00022723"/>
    </source>
</evidence>
<dbReference type="PANTHER" id="PTHR46481:SF10">
    <property type="entry name" value="ZINC FINGER BED DOMAIN-CONTAINING PROTEIN 39"/>
    <property type="match status" value="1"/>
</dbReference>
<keyword evidence="4" id="KW-0862">Zinc</keyword>
<sequence length="738" mass="85853">MARSRRKKISIFTRINEYPGVFREDNGIMFCNYCELSVDWKTKSTVDGHCFSKGHINKKELYEKNEQTKKQATISAGGAIPQASTLLQIYLPQVFENHFSSLKNYFNQKPVAIIMDETTDDCPEVLLIPFFLYDKILNLFQLIFGSYSVAYMKKCYREALKPIMPQLIHIPCCAHIINLIGDTWRVFSCFDVVKILLSKIKEIFINAPAQKRRYLTYLRMHGIENPCKIPLPNATRWNSWFRMVFYAKDHIEYWISFFNEEYEKDPSHSSISIINNILQDTEKKALVTIYINFISCYAKEFVQDLDFFQQQNKPIFPFVEGRLEQLTSYLEGNCNAEHFGLDLQSLITQYQFNPKDIYIIFRAAFDSAYNKFKAHIPQHPARSLFRASQVFDPLFLKVKIQTGDISCSDIRRYSAIIELSNPSDELLREWAIYCGSVKTIVQEQINLDSYWTEMQATLPILSNIALDYIWLPISSCSVERSFSTYNILLSSDRRLEQLTSYLEGNCNAEHFGLDLQSLITQYQFNPKDIYIIFRAAFDSAYNKFKAHIPQHPARSLFRASQVFDPLFLKVKIQTGDISCSDIRRYSAIIELSNPSDELLREWAIYCGSVKTIVQEQINLDSYWTEMQATLPILSNIALDYIWLPISSCSVERSFSTYNILLSSDRQNLSQESLKQLSIRRHYYETLETLGVKFIKQNITGNMIDVNDLKLQVKAARSKQDRIGILLSEYFDDTQIPKR</sequence>
<dbReference type="AlphaFoldDB" id="A0A397JF54"/>
<feature type="domain" description="HAT C-terminal dimerisation" evidence="6">
    <location>
        <begin position="443"/>
        <end position="499"/>
    </location>
</feature>
<name>A0A397JF54_9GLOM</name>
<dbReference type="SUPFAM" id="SSF53098">
    <property type="entry name" value="Ribonuclease H-like"/>
    <property type="match status" value="2"/>
</dbReference>
<evidence type="ECO:0000313" key="7">
    <source>
        <dbReference type="EMBL" id="RHZ83290.1"/>
    </source>
</evidence>
<accession>A0A397JF54</accession>
<dbReference type="PANTHER" id="PTHR46481">
    <property type="entry name" value="ZINC FINGER BED DOMAIN-CONTAINING PROTEIN 4"/>
    <property type="match status" value="1"/>
</dbReference>
<dbReference type="OrthoDB" id="2406711at2759"/>
<dbReference type="Pfam" id="PF05699">
    <property type="entry name" value="Dimer_Tnp_hAT"/>
    <property type="match status" value="2"/>
</dbReference>
<dbReference type="InterPro" id="IPR012337">
    <property type="entry name" value="RNaseH-like_sf"/>
</dbReference>
<evidence type="ECO:0000256" key="1">
    <source>
        <dbReference type="ARBA" id="ARBA00004123"/>
    </source>
</evidence>
<keyword evidence="8" id="KW-1185">Reference proteome</keyword>
<dbReference type="Proteomes" id="UP000266861">
    <property type="component" value="Unassembled WGS sequence"/>
</dbReference>
<evidence type="ECO:0000313" key="8">
    <source>
        <dbReference type="Proteomes" id="UP000266861"/>
    </source>
</evidence>
<keyword evidence="3" id="KW-0863">Zinc-finger</keyword>